<dbReference type="AlphaFoldDB" id="A0A1Z1F7S6"/>
<dbReference type="Proteomes" id="UP000195807">
    <property type="component" value="Chromosome"/>
</dbReference>
<keyword evidence="2" id="KW-1185">Reference proteome</keyword>
<dbReference type="EMBL" id="CP019602">
    <property type="protein sequence ID" value="ARU14859.1"/>
    <property type="molecule type" value="Genomic_DNA"/>
</dbReference>
<evidence type="ECO:0000313" key="2">
    <source>
        <dbReference type="Proteomes" id="UP000195807"/>
    </source>
</evidence>
<accession>A0A1Z1F7S6</accession>
<name>A0A1Z1F7S6_9SPHN</name>
<sequence>MTCRALFAGAAKTGPAPAGPRAFARLLMMQSNAIRTCTALGIRRCGDLIFPQYASFGNCAVQLQHGNYE</sequence>
<gene>
    <name evidence="1" type="ORF">A9D14_00110</name>
</gene>
<evidence type="ECO:0000313" key="1">
    <source>
        <dbReference type="EMBL" id="ARU14859.1"/>
    </source>
</evidence>
<reference evidence="1 2" key="1">
    <citation type="submission" date="2017-01" db="EMBL/GenBank/DDBJ databases">
        <title>Complete genome sequence of esterase-producing bacterium Croceicoccus marinus E4A9.</title>
        <authorList>
            <person name="Wu Y.-H."/>
            <person name="Cheng H."/>
            <person name="Xu L."/>
            <person name="Huo Y.-Y."/>
            <person name="Wang C.-S."/>
            <person name="Xu X.-W."/>
        </authorList>
    </citation>
    <scope>NUCLEOTIDE SEQUENCE [LARGE SCALE GENOMIC DNA]</scope>
    <source>
        <strain evidence="1 2">E4A9</strain>
    </source>
</reference>
<proteinExistence type="predicted"/>
<dbReference type="KEGG" id="cman:A9D14_00110"/>
<protein>
    <submittedName>
        <fullName evidence="1">Uncharacterized protein</fullName>
    </submittedName>
</protein>
<organism evidence="1 2">
    <name type="scientific">Croceicoccus marinus</name>
    <dbReference type="NCBI Taxonomy" id="450378"/>
    <lineage>
        <taxon>Bacteria</taxon>
        <taxon>Pseudomonadati</taxon>
        <taxon>Pseudomonadota</taxon>
        <taxon>Alphaproteobacteria</taxon>
        <taxon>Sphingomonadales</taxon>
        <taxon>Erythrobacteraceae</taxon>
        <taxon>Croceicoccus</taxon>
    </lineage>
</organism>